<evidence type="ECO:0000313" key="2">
    <source>
        <dbReference type="Proteomes" id="UP000008206"/>
    </source>
</evidence>
<name>E0UC07_GLOV7</name>
<protein>
    <recommendedName>
        <fullName evidence="3">DUF4926 domain-containing protein</fullName>
    </recommendedName>
</protein>
<proteinExistence type="predicted"/>
<dbReference type="OrthoDB" id="488825at2"/>
<dbReference type="eggNOG" id="ENOG50320SE">
    <property type="taxonomic scope" value="Bacteria"/>
</dbReference>
<evidence type="ECO:0008006" key="3">
    <source>
        <dbReference type="Google" id="ProtNLM"/>
    </source>
</evidence>
<dbReference type="Pfam" id="PF16277">
    <property type="entry name" value="DUF4926"/>
    <property type="match status" value="1"/>
</dbReference>
<dbReference type="InterPro" id="IPR032568">
    <property type="entry name" value="DUF4926"/>
</dbReference>
<dbReference type="KEGG" id="cyj:Cyan7822_4431"/>
<organism evidence="1 2">
    <name type="scientific">Gloeothece verrucosa (strain PCC 7822)</name>
    <name type="common">Cyanothece sp. (strain PCC 7822)</name>
    <dbReference type="NCBI Taxonomy" id="497965"/>
    <lineage>
        <taxon>Bacteria</taxon>
        <taxon>Bacillati</taxon>
        <taxon>Cyanobacteriota</taxon>
        <taxon>Cyanophyceae</taxon>
        <taxon>Oscillatoriophycideae</taxon>
        <taxon>Chroococcales</taxon>
        <taxon>Aphanothecaceae</taxon>
        <taxon>Gloeothece</taxon>
        <taxon>Gloeothece verrucosa</taxon>
    </lineage>
</organism>
<reference evidence="2" key="1">
    <citation type="journal article" date="2011" name="MBio">
        <title>Novel metabolic attributes of the genus Cyanothece, comprising a group of unicellular nitrogen-fixing Cyanobacteria.</title>
        <authorList>
            <person name="Bandyopadhyay A."/>
            <person name="Elvitigala T."/>
            <person name="Welsh E."/>
            <person name="Stockel J."/>
            <person name="Liberton M."/>
            <person name="Min H."/>
            <person name="Sherman L.A."/>
            <person name="Pakrasi H.B."/>
        </authorList>
    </citation>
    <scope>NUCLEOTIDE SEQUENCE [LARGE SCALE GENOMIC DNA]</scope>
    <source>
        <strain evidence="2">PCC 7822</strain>
    </source>
</reference>
<dbReference type="STRING" id="497965.Cyan7822_4431"/>
<dbReference type="AlphaFoldDB" id="E0UC07"/>
<dbReference type="Proteomes" id="UP000008206">
    <property type="component" value="Chromosome"/>
</dbReference>
<keyword evidence="2" id="KW-1185">Reference proteome</keyword>
<dbReference type="RefSeq" id="WP_013324408.1">
    <property type="nucleotide sequence ID" value="NC_014501.1"/>
</dbReference>
<evidence type="ECO:0000313" key="1">
    <source>
        <dbReference type="EMBL" id="ADN16345.1"/>
    </source>
</evidence>
<dbReference type="HOGENOM" id="CLU_174734_2_0_3"/>
<dbReference type="EMBL" id="CP002198">
    <property type="protein sequence ID" value="ADN16345.1"/>
    <property type="molecule type" value="Genomic_DNA"/>
</dbReference>
<accession>E0UC07</accession>
<sequence>MPFPLFSQIQLTQDIPQYNLKKGSIGTIVEYYPMPEGQEDGYSVEGLIFQDTVEVAESQIRVISLEQKSPKATFF</sequence>
<gene>
    <name evidence="1" type="ordered locus">Cyan7822_4431</name>
</gene>